<dbReference type="Pfam" id="PF14125">
    <property type="entry name" value="DUF4292"/>
    <property type="match status" value="1"/>
</dbReference>
<accession>A0A410JPT8</accession>
<dbReference type="Gene3D" id="2.50.20.10">
    <property type="entry name" value="Lipoprotein localisation LolA/LolB/LppX"/>
    <property type="match status" value="1"/>
</dbReference>
<proteinExistence type="predicted"/>
<dbReference type="AlphaFoldDB" id="A0A410JPT8"/>
<evidence type="ECO:0000313" key="2">
    <source>
        <dbReference type="Proteomes" id="UP000287701"/>
    </source>
</evidence>
<dbReference type="PROSITE" id="PS51257">
    <property type="entry name" value="PROKAR_LIPOPROTEIN"/>
    <property type="match status" value="1"/>
</dbReference>
<protein>
    <submittedName>
        <fullName evidence="1">DUF4292 domain-containing protein</fullName>
    </submittedName>
</protein>
<dbReference type="Proteomes" id="UP000287701">
    <property type="component" value="Chromosome"/>
</dbReference>
<reference evidence="1 2" key="1">
    <citation type="submission" date="2019-01" db="EMBL/GenBank/DDBJ databases">
        <title>Whole Genome of Ornithobacterium rhinotracheale FARPER-174b.</title>
        <authorList>
            <person name="Tataje-Lavanda L.A."/>
            <person name="Montalvan A."/>
            <person name="Montesinos R."/>
            <person name="Zimic M."/>
            <person name="Fernandez-Sanchez M."/>
            <person name="Fernandez-Diaz M."/>
        </authorList>
    </citation>
    <scope>NUCLEOTIDE SEQUENCE [LARGE SCALE GENOMIC DNA]</scope>
    <source>
        <strain evidence="1 2">FARPER-174b</strain>
    </source>
</reference>
<dbReference type="InterPro" id="IPR025634">
    <property type="entry name" value="DUF4292"/>
</dbReference>
<dbReference type="OrthoDB" id="849114at2"/>
<dbReference type="RefSeq" id="WP_128500697.1">
    <property type="nucleotide sequence ID" value="NZ_CP035107.1"/>
</dbReference>
<gene>
    <name evidence="1" type="ORF">EQP59_01875</name>
</gene>
<dbReference type="EMBL" id="CP035107">
    <property type="protein sequence ID" value="QAR30193.1"/>
    <property type="molecule type" value="Genomic_DNA"/>
</dbReference>
<organism evidence="1 2">
    <name type="scientific">Ornithobacterium rhinotracheale</name>
    <dbReference type="NCBI Taxonomy" id="28251"/>
    <lineage>
        <taxon>Bacteria</taxon>
        <taxon>Pseudomonadati</taxon>
        <taxon>Bacteroidota</taxon>
        <taxon>Flavobacteriia</taxon>
        <taxon>Flavobacteriales</taxon>
        <taxon>Weeksellaceae</taxon>
        <taxon>Ornithobacterium</taxon>
    </lineage>
</organism>
<sequence>MKRLLTYILPLTLILSACGPQKNIVKARGEAKEQTLTTFYAKYDSQLPKFKQVQIKSKIHTDMNGKNLNANLRLYIKNQERIWANASILGITGARINITPSKVQGYSVLSKEYIDSNFDYFNDLLKVNFITYDRLQQLLLGQLFLIGTPQDYSLETTDDNQYILSYDKNAEIEKSPKKNQYIHNFYLDSNYRLRKVEVKDPTSQTNIEVTYDEWQKFNDQNFPSFVKISINGKQKDLIELDYTNFVFEENNPPFNIPSGYKEKKIN</sequence>
<evidence type="ECO:0000313" key="1">
    <source>
        <dbReference type="EMBL" id="QAR30193.1"/>
    </source>
</evidence>
<name>A0A410JPT8_ORNRH</name>